<gene>
    <name evidence="1" type="ORF">DSO57_1012120</name>
</gene>
<sequence>MAIPAQTLYQQPKQESAKISTLLSHPDIVIKNPKEVLAKLLNIFNDTKDKLHIITGI</sequence>
<proteinExistence type="predicted"/>
<dbReference type="Proteomes" id="UP001165960">
    <property type="component" value="Unassembled WGS sequence"/>
</dbReference>
<protein>
    <submittedName>
        <fullName evidence="1">Uncharacterized protein</fullName>
    </submittedName>
</protein>
<keyword evidence="2" id="KW-1185">Reference proteome</keyword>
<evidence type="ECO:0000313" key="1">
    <source>
        <dbReference type="EMBL" id="KAJ9062329.1"/>
    </source>
</evidence>
<organism evidence="1 2">
    <name type="scientific">Entomophthora muscae</name>
    <dbReference type="NCBI Taxonomy" id="34485"/>
    <lineage>
        <taxon>Eukaryota</taxon>
        <taxon>Fungi</taxon>
        <taxon>Fungi incertae sedis</taxon>
        <taxon>Zoopagomycota</taxon>
        <taxon>Entomophthoromycotina</taxon>
        <taxon>Entomophthoromycetes</taxon>
        <taxon>Entomophthorales</taxon>
        <taxon>Entomophthoraceae</taxon>
        <taxon>Entomophthora</taxon>
    </lineage>
</organism>
<reference evidence="1" key="1">
    <citation type="submission" date="2022-04" db="EMBL/GenBank/DDBJ databases">
        <title>Genome of the entomopathogenic fungus Entomophthora muscae.</title>
        <authorList>
            <person name="Elya C."/>
            <person name="Lovett B.R."/>
            <person name="Lee E."/>
            <person name="Macias A.M."/>
            <person name="Hajek A.E."/>
            <person name="De Bivort B.L."/>
            <person name="Kasson M.T."/>
            <person name="De Fine Licht H.H."/>
            <person name="Stajich J.E."/>
        </authorList>
    </citation>
    <scope>NUCLEOTIDE SEQUENCE</scope>
    <source>
        <strain evidence="1">Berkeley</strain>
    </source>
</reference>
<dbReference type="EMBL" id="QTSX02005013">
    <property type="protein sequence ID" value="KAJ9062329.1"/>
    <property type="molecule type" value="Genomic_DNA"/>
</dbReference>
<name>A0ACC2SIX2_9FUNG</name>
<accession>A0ACC2SIX2</accession>
<comment type="caution">
    <text evidence="1">The sequence shown here is derived from an EMBL/GenBank/DDBJ whole genome shotgun (WGS) entry which is preliminary data.</text>
</comment>
<evidence type="ECO:0000313" key="2">
    <source>
        <dbReference type="Proteomes" id="UP001165960"/>
    </source>
</evidence>